<comment type="caution">
    <text evidence="2">The sequence shown here is derived from an EMBL/GenBank/DDBJ whole genome shotgun (WGS) entry which is preliminary data.</text>
</comment>
<keyword evidence="3" id="KW-1185">Reference proteome</keyword>
<dbReference type="PRINTS" id="PR00598">
    <property type="entry name" value="HTHMARR"/>
</dbReference>
<dbReference type="GO" id="GO:0006950">
    <property type="term" value="P:response to stress"/>
    <property type="evidence" value="ECO:0007669"/>
    <property type="project" value="TreeGrafter"/>
</dbReference>
<dbReference type="GO" id="GO:0003677">
    <property type="term" value="F:DNA binding"/>
    <property type="evidence" value="ECO:0007669"/>
    <property type="project" value="UniProtKB-KW"/>
</dbReference>
<protein>
    <submittedName>
        <fullName evidence="2">DNA-binding MarR family transcriptional regulator</fullName>
    </submittedName>
</protein>
<dbReference type="InterPro" id="IPR000835">
    <property type="entry name" value="HTH_MarR-typ"/>
</dbReference>
<proteinExistence type="predicted"/>
<gene>
    <name evidence="2" type="ORF">FHW18_000493</name>
</gene>
<keyword evidence="2" id="KW-0238">DNA-binding</keyword>
<evidence type="ECO:0000313" key="2">
    <source>
        <dbReference type="EMBL" id="NYE81222.1"/>
    </source>
</evidence>
<evidence type="ECO:0000313" key="3">
    <source>
        <dbReference type="Proteomes" id="UP000542125"/>
    </source>
</evidence>
<dbReference type="Gene3D" id="1.10.10.10">
    <property type="entry name" value="Winged helix-like DNA-binding domain superfamily/Winged helix DNA-binding domain"/>
    <property type="match status" value="1"/>
</dbReference>
<dbReference type="SUPFAM" id="SSF46785">
    <property type="entry name" value="Winged helix' DNA-binding domain"/>
    <property type="match status" value="1"/>
</dbReference>
<organism evidence="2 3">
    <name type="scientific">Pigmentiphaga litoralis</name>
    <dbReference type="NCBI Taxonomy" id="516702"/>
    <lineage>
        <taxon>Bacteria</taxon>
        <taxon>Pseudomonadati</taxon>
        <taxon>Pseudomonadota</taxon>
        <taxon>Betaproteobacteria</taxon>
        <taxon>Burkholderiales</taxon>
        <taxon>Alcaligenaceae</taxon>
        <taxon>Pigmentiphaga</taxon>
    </lineage>
</organism>
<dbReference type="Pfam" id="PF01047">
    <property type="entry name" value="MarR"/>
    <property type="match status" value="1"/>
</dbReference>
<dbReference type="PANTHER" id="PTHR33164">
    <property type="entry name" value="TRANSCRIPTIONAL REGULATOR, MARR FAMILY"/>
    <property type="match status" value="1"/>
</dbReference>
<dbReference type="PANTHER" id="PTHR33164:SF43">
    <property type="entry name" value="HTH-TYPE TRANSCRIPTIONAL REPRESSOR YETL"/>
    <property type="match status" value="1"/>
</dbReference>
<dbReference type="RefSeq" id="WP_179583083.1">
    <property type="nucleotide sequence ID" value="NZ_JACBYR010000001.1"/>
</dbReference>
<sequence>MANTKPALSPANAALDFLYDRPGFIVRRAHQICMSMFAESCAGLDITPTQFGIMTIVKHCPGIDQISVARLLGHDRSTTMLVVRLLAKRGILDKTSVEEDKRKNALSLTPAGQTLWTQCDTVLTELKHTLAEPFSPGEREAFIYLLNKFNAAFNDRARTTLEGTDS</sequence>
<name>A0A7Y9IQL8_9BURK</name>
<dbReference type="InterPro" id="IPR039422">
    <property type="entry name" value="MarR/SlyA-like"/>
</dbReference>
<dbReference type="InterPro" id="IPR036390">
    <property type="entry name" value="WH_DNA-bd_sf"/>
</dbReference>
<evidence type="ECO:0000259" key="1">
    <source>
        <dbReference type="PROSITE" id="PS50995"/>
    </source>
</evidence>
<feature type="domain" description="HTH marR-type" evidence="1">
    <location>
        <begin position="1"/>
        <end position="151"/>
    </location>
</feature>
<accession>A0A7Y9IQL8</accession>
<dbReference type="GO" id="GO:0003700">
    <property type="term" value="F:DNA-binding transcription factor activity"/>
    <property type="evidence" value="ECO:0007669"/>
    <property type="project" value="InterPro"/>
</dbReference>
<dbReference type="PROSITE" id="PS50995">
    <property type="entry name" value="HTH_MARR_2"/>
    <property type="match status" value="1"/>
</dbReference>
<dbReference type="EMBL" id="JACBYR010000001">
    <property type="protein sequence ID" value="NYE81222.1"/>
    <property type="molecule type" value="Genomic_DNA"/>
</dbReference>
<dbReference type="SMART" id="SM00347">
    <property type="entry name" value="HTH_MARR"/>
    <property type="match status" value="1"/>
</dbReference>
<dbReference type="AlphaFoldDB" id="A0A7Y9IQL8"/>
<dbReference type="InterPro" id="IPR036388">
    <property type="entry name" value="WH-like_DNA-bd_sf"/>
</dbReference>
<dbReference type="Proteomes" id="UP000542125">
    <property type="component" value="Unassembled WGS sequence"/>
</dbReference>
<reference evidence="2 3" key="1">
    <citation type="submission" date="2020-07" db="EMBL/GenBank/DDBJ databases">
        <title>Genomic Encyclopedia of Type Strains, Phase IV (KMG-V): Genome sequencing to study the core and pangenomes of soil and plant-associated prokaryotes.</title>
        <authorList>
            <person name="Whitman W."/>
        </authorList>
    </citation>
    <scope>NUCLEOTIDE SEQUENCE [LARGE SCALE GENOMIC DNA]</scope>
    <source>
        <strain evidence="2 3">SAS40</strain>
    </source>
</reference>